<dbReference type="Proteomes" id="UP001174909">
    <property type="component" value="Unassembled WGS sequence"/>
</dbReference>
<keyword evidence="3" id="KW-1185">Reference proteome</keyword>
<dbReference type="InterPro" id="IPR005137">
    <property type="entry name" value="BtpA"/>
</dbReference>
<dbReference type="Pfam" id="PF03437">
    <property type="entry name" value="BtpA"/>
    <property type="match status" value="2"/>
</dbReference>
<comment type="similarity">
    <text evidence="1">Belongs to the BtpA family.</text>
</comment>
<dbReference type="PANTHER" id="PTHR21381">
    <property type="entry name" value="ZGC:162297"/>
    <property type="match status" value="1"/>
</dbReference>
<evidence type="ECO:0000256" key="1">
    <source>
        <dbReference type="ARBA" id="ARBA00006007"/>
    </source>
</evidence>
<dbReference type="EMBL" id="CASHTH010001390">
    <property type="protein sequence ID" value="CAI8014756.1"/>
    <property type="molecule type" value="Genomic_DNA"/>
</dbReference>
<reference evidence="2" key="1">
    <citation type="submission" date="2023-03" db="EMBL/GenBank/DDBJ databases">
        <authorList>
            <person name="Steffen K."/>
            <person name="Cardenas P."/>
        </authorList>
    </citation>
    <scope>NUCLEOTIDE SEQUENCE</scope>
</reference>
<protein>
    <submittedName>
        <fullName evidence="2">Uncharacterized protein F13E9.13, mitochondrial</fullName>
    </submittedName>
</protein>
<sequence length="351" mass="37836">MLLHMSSGSDTNACANPGAKMAAPKARFERLFRAACAKRRSAVIGMVHVQALPGTPKSGLEVAELVDQAVKEARLYREHGLDGVIVENMHDTPYISSVGPEVTACMTRVCWEVRQAMGGDLPLGVQILSGKPAATSLSNTDSTPTPFRAGANREALAVVKAAGADFVRAEGFVFSHVGDEGWMDSCAGDLLRYRKNIGADNVLVFTDIKKKHRMTLVGYLRQPVRLLWNIVTSPVWITGSLSLYSSHAVTSDLSISEVARAAEFFLSDGVIVTGQSTGCPASRREVTEVKESTSLPLLVGSGVTVENLDGYSGVADGMIIGSWFKEHGQWFNPLDPHRISTFMETLLSRVV</sequence>
<accession>A0AA35WEX6</accession>
<dbReference type="PANTHER" id="PTHR21381:SF3">
    <property type="entry name" value="SGC REGION PROTEIN SGCQ-RELATED"/>
    <property type="match status" value="1"/>
</dbReference>
<dbReference type="AlphaFoldDB" id="A0AA35WEX6"/>
<gene>
    <name evidence="2" type="ORF">GBAR_LOCUS9201</name>
</gene>
<dbReference type="InterPro" id="IPR011060">
    <property type="entry name" value="RibuloseP-bd_barrel"/>
</dbReference>
<comment type="caution">
    <text evidence="2">The sequence shown here is derived from an EMBL/GenBank/DDBJ whole genome shotgun (WGS) entry which is preliminary data.</text>
</comment>
<dbReference type="SUPFAM" id="SSF51366">
    <property type="entry name" value="Ribulose-phoshate binding barrel"/>
    <property type="match status" value="1"/>
</dbReference>
<evidence type="ECO:0000313" key="3">
    <source>
        <dbReference type="Proteomes" id="UP001174909"/>
    </source>
</evidence>
<name>A0AA35WEX6_GEOBA</name>
<evidence type="ECO:0000313" key="2">
    <source>
        <dbReference type="EMBL" id="CAI8014756.1"/>
    </source>
</evidence>
<organism evidence="2 3">
    <name type="scientific">Geodia barretti</name>
    <name type="common">Barrett's horny sponge</name>
    <dbReference type="NCBI Taxonomy" id="519541"/>
    <lineage>
        <taxon>Eukaryota</taxon>
        <taxon>Metazoa</taxon>
        <taxon>Porifera</taxon>
        <taxon>Demospongiae</taxon>
        <taxon>Heteroscleromorpha</taxon>
        <taxon>Tetractinellida</taxon>
        <taxon>Astrophorina</taxon>
        <taxon>Geodiidae</taxon>
        <taxon>Geodia</taxon>
    </lineage>
</organism>
<proteinExistence type="inferred from homology"/>